<keyword evidence="1" id="KW-0812">Transmembrane</keyword>
<gene>
    <name evidence="2" type="ORF">G1C96_0792</name>
</gene>
<comment type="caution">
    <text evidence="2">The sequence shown here is derived from an EMBL/GenBank/DDBJ whole genome shotgun (WGS) entry which is preliminary data.</text>
</comment>
<reference evidence="2 3" key="1">
    <citation type="submission" date="2020-02" db="EMBL/GenBank/DDBJ databases">
        <title>Characterization of phylogenetic diversity of novel bifidobacterial species isolated in Czech ZOOs.</title>
        <authorList>
            <person name="Lugli G.A."/>
            <person name="Vera N.B."/>
            <person name="Ventura M."/>
        </authorList>
    </citation>
    <scope>NUCLEOTIDE SEQUENCE [LARGE SCALE GENOMIC DNA]</scope>
    <source>
        <strain evidence="2 3">DSM 109958</strain>
    </source>
</reference>
<dbReference type="AlphaFoldDB" id="A0A7Y0F1L5"/>
<evidence type="ECO:0000313" key="3">
    <source>
        <dbReference type="Proteomes" id="UP000588277"/>
    </source>
</evidence>
<name>A0A7Y0F1L5_9BIFI</name>
<sequence>MTSSWHRGTPGIDPDYLQRLSRKTRRSWRAGAAVLAAAAVLWAPLVATSRSMTDGWVSTLFTGIMTAALAACALWAWHRGRLDIDHAAIAKRSAPRVVSIRGDELARMLREAGVFDLLRQPDYMVRDWTSGIVNATATVFVTCVVWTPHPEPRQFTVYAHLTPRREQRDDWPSMRVVMELYGDMVRLTACPETVCAGIYGYRRAKPYKDPSLSYGSGIVAPRTDVDFGPESMGGSPVVA</sequence>
<proteinExistence type="predicted"/>
<organism evidence="2 3">
    <name type="scientific">Bifidobacterium moraviense</name>
    <dbReference type="NCBI Taxonomy" id="2675323"/>
    <lineage>
        <taxon>Bacteria</taxon>
        <taxon>Bacillati</taxon>
        <taxon>Actinomycetota</taxon>
        <taxon>Actinomycetes</taxon>
        <taxon>Bifidobacteriales</taxon>
        <taxon>Bifidobacteriaceae</taxon>
        <taxon>Bifidobacterium</taxon>
    </lineage>
</organism>
<keyword evidence="1" id="KW-1133">Transmembrane helix</keyword>
<protein>
    <submittedName>
        <fullName evidence="2">Uncharacterized protein</fullName>
    </submittedName>
</protein>
<feature type="transmembrane region" description="Helical" evidence="1">
    <location>
        <begin position="28"/>
        <end position="49"/>
    </location>
</feature>
<feature type="transmembrane region" description="Helical" evidence="1">
    <location>
        <begin position="55"/>
        <end position="77"/>
    </location>
</feature>
<accession>A0A7Y0F1L5</accession>
<dbReference type="EMBL" id="JAAIIH010000004">
    <property type="protein sequence ID" value="NMN00214.1"/>
    <property type="molecule type" value="Genomic_DNA"/>
</dbReference>
<evidence type="ECO:0000313" key="2">
    <source>
        <dbReference type="EMBL" id="NMN00214.1"/>
    </source>
</evidence>
<keyword evidence="1" id="KW-0472">Membrane</keyword>
<dbReference type="Proteomes" id="UP000588277">
    <property type="component" value="Unassembled WGS sequence"/>
</dbReference>
<keyword evidence="3" id="KW-1185">Reference proteome</keyword>
<evidence type="ECO:0000256" key="1">
    <source>
        <dbReference type="SAM" id="Phobius"/>
    </source>
</evidence>